<dbReference type="InterPro" id="IPR036465">
    <property type="entry name" value="vWFA_dom_sf"/>
</dbReference>
<keyword evidence="1" id="KW-1133">Transmembrane helix</keyword>
<dbReference type="eggNOG" id="COG2304">
    <property type="taxonomic scope" value="Bacteria"/>
</dbReference>
<reference evidence="3 4" key="1">
    <citation type="journal article" date="2010" name="Stand. Genomic Sci.">
        <title>Complete genome sequence of Coraliomargarita akajimensis type strain (04OKA010-24).</title>
        <authorList>
            <person name="Mavromatis K."/>
            <person name="Abt B."/>
            <person name="Brambilla E."/>
            <person name="Lapidus A."/>
            <person name="Copeland A."/>
            <person name="Deshpande S."/>
            <person name="Nolan M."/>
            <person name="Lucas S."/>
            <person name="Tice H."/>
            <person name="Cheng J.F."/>
            <person name="Han C."/>
            <person name="Detter J.C."/>
            <person name="Woyke T."/>
            <person name="Goodwin L."/>
            <person name="Pitluck S."/>
            <person name="Held B."/>
            <person name="Brettin T."/>
            <person name="Tapia R."/>
            <person name="Ivanova N."/>
            <person name="Mikhailova N."/>
            <person name="Pati A."/>
            <person name="Liolios K."/>
            <person name="Chen A."/>
            <person name="Palaniappan K."/>
            <person name="Land M."/>
            <person name="Hauser L."/>
            <person name="Chang Y.J."/>
            <person name="Jeffries C.D."/>
            <person name="Rohde M."/>
            <person name="Goker M."/>
            <person name="Bristow J."/>
            <person name="Eisen J.A."/>
            <person name="Markowitz V."/>
            <person name="Hugenholtz P."/>
            <person name="Klenk H.P."/>
            <person name="Kyrpides N.C."/>
        </authorList>
    </citation>
    <scope>NUCLEOTIDE SEQUENCE [LARGE SCALE GENOMIC DNA]</scope>
    <source>
        <strain evidence="4">DSM 45221 / IAM 15411 / JCM 23193 / KCTC 12865</strain>
    </source>
</reference>
<dbReference type="SMART" id="SM00327">
    <property type="entry name" value="VWA"/>
    <property type="match status" value="1"/>
</dbReference>
<dbReference type="SUPFAM" id="SSF53300">
    <property type="entry name" value="vWA-like"/>
    <property type="match status" value="1"/>
</dbReference>
<dbReference type="AlphaFoldDB" id="D5ENV8"/>
<dbReference type="Pfam" id="PF13519">
    <property type="entry name" value="VWA_2"/>
    <property type="match status" value="1"/>
</dbReference>
<sequence>MSFEYPWVLLLLPVCWLLFRRARERTSVTVASLQLWPDEQSGKARFLWIPVALRRLCLLLVIVAIARPQAGTSYSLEVNEGIAIQMLVDVSSSMDMSVKNFDGKSTTRMEVAKEMVERFIAGDGEDLQGRPHDLIGLITFARYADTRSPLTFGHDALLQIVRHLTIQERPNEDGTAYGDALALAAARLKNPQELRHGKRPDAQAEAIESKVIILLTDGENNSGSHLPIEAAGLAKAWDCKIYAISLGESLDAENPLDALSPAERVLEHISIETGGVFRQAHDFESLLSVYEEIDRLERAEISNRSFDRTAEYFWLPLALGISCLLIALTLEATWLRVVP</sequence>
<keyword evidence="1" id="KW-0472">Membrane</keyword>
<dbReference type="STRING" id="583355.Caka_0592"/>
<dbReference type="InterPro" id="IPR024163">
    <property type="entry name" value="Aerotolerance_reg_N"/>
</dbReference>
<evidence type="ECO:0000256" key="1">
    <source>
        <dbReference type="SAM" id="Phobius"/>
    </source>
</evidence>
<feature type="domain" description="VWFA" evidence="2">
    <location>
        <begin position="83"/>
        <end position="293"/>
    </location>
</feature>
<dbReference type="EMBL" id="CP001998">
    <property type="protein sequence ID" value="ADE53617.1"/>
    <property type="molecule type" value="Genomic_DNA"/>
</dbReference>
<dbReference type="InterPro" id="IPR002035">
    <property type="entry name" value="VWF_A"/>
</dbReference>
<dbReference type="RefSeq" id="WP_013042341.1">
    <property type="nucleotide sequence ID" value="NC_014008.1"/>
</dbReference>
<proteinExistence type="predicted"/>
<dbReference type="InterPro" id="IPR011933">
    <property type="entry name" value="Double_TM_dom"/>
</dbReference>
<dbReference type="Pfam" id="PF07584">
    <property type="entry name" value="BatA"/>
    <property type="match status" value="1"/>
</dbReference>
<evidence type="ECO:0000313" key="4">
    <source>
        <dbReference type="Proteomes" id="UP000000925"/>
    </source>
</evidence>
<keyword evidence="1" id="KW-0812">Transmembrane</keyword>
<dbReference type="PROSITE" id="PS50234">
    <property type="entry name" value="VWFA"/>
    <property type="match status" value="1"/>
</dbReference>
<accession>D5ENV8</accession>
<dbReference type="Proteomes" id="UP000000925">
    <property type="component" value="Chromosome"/>
</dbReference>
<protein>
    <recommendedName>
        <fullName evidence="2">VWFA domain-containing protein</fullName>
    </recommendedName>
</protein>
<dbReference type="NCBIfam" id="TIGR02226">
    <property type="entry name" value="two_anch"/>
    <property type="match status" value="1"/>
</dbReference>
<dbReference type="PANTHER" id="PTHR37464:SF1">
    <property type="entry name" value="BLL2463 PROTEIN"/>
    <property type="match status" value="1"/>
</dbReference>
<organism evidence="3 4">
    <name type="scientific">Coraliomargarita akajimensis (strain DSM 45221 / IAM 15411 / JCM 23193 / KCTC 12865 / 04OKA010-24)</name>
    <dbReference type="NCBI Taxonomy" id="583355"/>
    <lineage>
        <taxon>Bacteria</taxon>
        <taxon>Pseudomonadati</taxon>
        <taxon>Verrucomicrobiota</taxon>
        <taxon>Opitutia</taxon>
        <taxon>Puniceicoccales</taxon>
        <taxon>Coraliomargaritaceae</taxon>
        <taxon>Coraliomargarita</taxon>
    </lineage>
</organism>
<dbReference type="HOGENOM" id="CLU_764724_0_0_0"/>
<feature type="transmembrane region" description="Helical" evidence="1">
    <location>
        <begin position="312"/>
        <end position="335"/>
    </location>
</feature>
<dbReference type="OrthoDB" id="6206554at2"/>
<dbReference type="Gene3D" id="3.40.50.410">
    <property type="entry name" value="von Willebrand factor, type A domain"/>
    <property type="match status" value="1"/>
</dbReference>
<evidence type="ECO:0000313" key="3">
    <source>
        <dbReference type="EMBL" id="ADE53617.1"/>
    </source>
</evidence>
<dbReference type="PANTHER" id="PTHR37464">
    <property type="entry name" value="BLL2463 PROTEIN"/>
    <property type="match status" value="1"/>
</dbReference>
<name>D5ENV8_CORAD</name>
<dbReference type="KEGG" id="caa:Caka_0592"/>
<evidence type="ECO:0000259" key="2">
    <source>
        <dbReference type="PROSITE" id="PS50234"/>
    </source>
</evidence>
<gene>
    <name evidence="3" type="ordered locus">Caka_0592</name>
</gene>
<keyword evidence="4" id="KW-1185">Reference proteome</keyword>